<sequence length="90" mass="9857">MTSVPLPLQQPFSSSFFHSSGCPCRNCACACYAAVTLRTLPWPKHDFCSSIVSNILSMIAGEIQLFLTVSLHSSICMSSKYRISQTPVPK</sequence>
<organism evidence="1">
    <name type="scientific">Arundo donax</name>
    <name type="common">Giant reed</name>
    <name type="synonym">Donax arundinaceus</name>
    <dbReference type="NCBI Taxonomy" id="35708"/>
    <lineage>
        <taxon>Eukaryota</taxon>
        <taxon>Viridiplantae</taxon>
        <taxon>Streptophyta</taxon>
        <taxon>Embryophyta</taxon>
        <taxon>Tracheophyta</taxon>
        <taxon>Spermatophyta</taxon>
        <taxon>Magnoliopsida</taxon>
        <taxon>Liliopsida</taxon>
        <taxon>Poales</taxon>
        <taxon>Poaceae</taxon>
        <taxon>PACMAD clade</taxon>
        <taxon>Arundinoideae</taxon>
        <taxon>Arundineae</taxon>
        <taxon>Arundo</taxon>
    </lineage>
</organism>
<dbReference type="AlphaFoldDB" id="A0A0A8Z8I3"/>
<reference evidence="1" key="2">
    <citation type="journal article" date="2015" name="Data Brief">
        <title>Shoot transcriptome of the giant reed, Arundo donax.</title>
        <authorList>
            <person name="Barrero R.A."/>
            <person name="Guerrero F.D."/>
            <person name="Moolhuijzen P."/>
            <person name="Goolsby J.A."/>
            <person name="Tidwell J."/>
            <person name="Bellgard S.E."/>
            <person name="Bellgard M.I."/>
        </authorList>
    </citation>
    <scope>NUCLEOTIDE SEQUENCE</scope>
    <source>
        <tissue evidence="1">Shoot tissue taken approximately 20 cm above the soil surface</tissue>
    </source>
</reference>
<reference evidence="1" key="1">
    <citation type="submission" date="2014-09" db="EMBL/GenBank/DDBJ databases">
        <authorList>
            <person name="Magalhaes I.L.F."/>
            <person name="Oliveira U."/>
            <person name="Santos F.R."/>
            <person name="Vidigal T.H.D.A."/>
            <person name="Brescovit A.D."/>
            <person name="Santos A.J."/>
        </authorList>
    </citation>
    <scope>NUCLEOTIDE SEQUENCE</scope>
    <source>
        <tissue evidence="1">Shoot tissue taken approximately 20 cm above the soil surface</tissue>
    </source>
</reference>
<evidence type="ECO:0000313" key="1">
    <source>
        <dbReference type="EMBL" id="JAD33998.1"/>
    </source>
</evidence>
<name>A0A0A8Z8I3_ARUDO</name>
<proteinExistence type="predicted"/>
<accession>A0A0A8Z8I3</accession>
<dbReference type="EMBL" id="GBRH01263897">
    <property type="protein sequence ID" value="JAD33998.1"/>
    <property type="molecule type" value="Transcribed_RNA"/>
</dbReference>
<protein>
    <submittedName>
        <fullName evidence="1">Uncharacterized protein</fullName>
    </submittedName>
</protein>